<feature type="coiled-coil region" evidence="1">
    <location>
        <begin position="202"/>
        <end position="274"/>
    </location>
</feature>
<dbReference type="STRING" id="8022.A0A060XW70"/>
<dbReference type="PaxDb" id="8022-A0A060XW70"/>
<proteinExistence type="predicted"/>
<accession>A0A060XW70</accession>
<gene>
    <name evidence="3" type="ORF">GSONMT00050582001</name>
</gene>
<evidence type="ECO:0000256" key="2">
    <source>
        <dbReference type="SAM" id="MobiDB-lite"/>
    </source>
</evidence>
<reference evidence="3" key="1">
    <citation type="journal article" date="2014" name="Nat. Commun.">
        <title>The rainbow trout genome provides novel insights into evolution after whole-genome duplication in vertebrates.</title>
        <authorList>
            <person name="Berthelot C."/>
            <person name="Brunet F."/>
            <person name="Chalopin D."/>
            <person name="Juanchich A."/>
            <person name="Bernard M."/>
            <person name="Noel B."/>
            <person name="Bento P."/>
            <person name="Da Silva C."/>
            <person name="Labadie K."/>
            <person name="Alberti A."/>
            <person name="Aury J.M."/>
            <person name="Louis A."/>
            <person name="Dehais P."/>
            <person name="Bardou P."/>
            <person name="Montfort J."/>
            <person name="Klopp C."/>
            <person name="Cabau C."/>
            <person name="Gaspin C."/>
            <person name="Thorgaard G.H."/>
            <person name="Boussaha M."/>
            <person name="Quillet E."/>
            <person name="Guyomard R."/>
            <person name="Galiana D."/>
            <person name="Bobe J."/>
            <person name="Volff J.N."/>
            <person name="Genet C."/>
            <person name="Wincker P."/>
            <person name="Jaillon O."/>
            <person name="Roest Crollius H."/>
            <person name="Guiguen Y."/>
        </authorList>
    </citation>
    <scope>NUCLEOTIDE SEQUENCE [LARGE SCALE GENOMIC DNA]</scope>
</reference>
<sequence>MRLVCVRKPTRRRRDEGRKRRSALRCGPFAVLANMDATMENIEHTLPLYSNNAKKKSKKKVNSEYTYKLSEYETMDFVKLRVSNRYMFTGRRNASRLAWRAILKHMGLQGKMTASQAMKKWENLKKRYKELKYPPPGVQVFPHSWRWYDLMSDAMEGRLAGSAPIIGPLPPGTSDSDFLPDARPRKRSMIGGIGVMGMHCDLDEMDTERATLETERAALEGEREVMGRERMALEREQAGLEREMANLDRERAQLEREKAAVERERGLIEKEKAQVARDRLAVDRDRVLLAEGRAAEENGAEGQSCKTGGQRVVGSLERTERFLKMFEKLVEQIRTISLTVCYVCDQQLIRLKLGKVGSVFWCLLYLQMN</sequence>
<dbReference type="GO" id="GO:0005856">
    <property type="term" value="C:cytoskeleton"/>
    <property type="evidence" value="ECO:0007669"/>
    <property type="project" value="TreeGrafter"/>
</dbReference>
<dbReference type="PANTHER" id="PTHR38709">
    <property type="entry name" value="SI:CH73-193C12.2-RELATED"/>
    <property type="match status" value="1"/>
</dbReference>
<dbReference type="AlphaFoldDB" id="A0A060XW70"/>
<dbReference type="Proteomes" id="UP000193380">
    <property type="component" value="Unassembled WGS sequence"/>
</dbReference>
<protein>
    <recommendedName>
        <fullName evidence="5">MADF domain-containing protein</fullName>
    </recommendedName>
</protein>
<evidence type="ECO:0008006" key="5">
    <source>
        <dbReference type="Google" id="ProtNLM"/>
    </source>
</evidence>
<dbReference type="PANTHER" id="PTHR38709:SF1">
    <property type="entry name" value="DREBRIN"/>
    <property type="match status" value="1"/>
</dbReference>
<feature type="region of interest" description="Disordered" evidence="2">
    <location>
        <begin position="1"/>
        <end position="20"/>
    </location>
</feature>
<name>A0A060XW70_ONCMY</name>
<organism evidence="3 4">
    <name type="scientific">Oncorhynchus mykiss</name>
    <name type="common">Rainbow trout</name>
    <name type="synonym">Salmo gairdneri</name>
    <dbReference type="NCBI Taxonomy" id="8022"/>
    <lineage>
        <taxon>Eukaryota</taxon>
        <taxon>Metazoa</taxon>
        <taxon>Chordata</taxon>
        <taxon>Craniata</taxon>
        <taxon>Vertebrata</taxon>
        <taxon>Euteleostomi</taxon>
        <taxon>Actinopterygii</taxon>
        <taxon>Neopterygii</taxon>
        <taxon>Teleostei</taxon>
        <taxon>Protacanthopterygii</taxon>
        <taxon>Salmoniformes</taxon>
        <taxon>Salmonidae</taxon>
        <taxon>Salmoninae</taxon>
        <taxon>Oncorhynchus</taxon>
    </lineage>
</organism>
<keyword evidence="1" id="KW-0175">Coiled coil</keyword>
<dbReference type="Gene3D" id="6.10.250.3110">
    <property type="match status" value="1"/>
</dbReference>
<reference evidence="3" key="2">
    <citation type="submission" date="2014-03" db="EMBL/GenBank/DDBJ databases">
        <authorList>
            <person name="Genoscope - CEA"/>
        </authorList>
    </citation>
    <scope>NUCLEOTIDE SEQUENCE</scope>
</reference>
<dbReference type="EMBL" id="FR905745">
    <property type="protein sequence ID" value="CDQ81364.1"/>
    <property type="molecule type" value="Genomic_DNA"/>
</dbReference>
<evidence type="ECO:0000313" key="3">
    <source>
        <dbReference type="EMBL" id="CDQ81364.1"/>
    </source>
</evidence>
<evidence type="ECO:0000256" key="1">
    <source>
        <dbReference type="SAM" id="Coils"/>
    </source>
</evidence>
<evidence type="ECO:0000313" key="4">
    <source>
        <dbReference type="Proteomes" id="UP000193380"/>
    </source>
</evidence>